<dbReference type="NCBIfam" id="TIGR00328">
    <property type="entry name" value="flhB"/>
    <property type="match status" value="1"/>
</dbReference>
<dbReference type="GO" id="GO:0009306">
    <property type="term" value="P:protein secretion"/>
    <property type="evidence" value="ECO:0007669"/>
    <property type="project" value="InterPro"/>
</dbReference>
<evidence type="ECO:0000256" key="11">
    <source>
        <dbReference type="ARBA" id="ARBA00023225"/>
    </source>
</evidence>
<evidence type="ECO:0000256" key="9">
    <source>
        <dbReference type="ARBA" id="ARBA00022989"/>
    </source>
</evidence>
<evidence type="ECO:0000256" key="7">
    <source>
        <dbReference type="ARBA" id="ARBA00022795"/>
    </source>
</evidence>
<reference evidence="15 16" key="1">
    <citation type="submission" date="2019-03" db="EMBL/GenBank/DDBJ databases">
        <title>Genomic Encyclopedia of Type Strains, Phase IV (KMG-IV): sequencing the most valuable type-strain genomes for metagenomic binning, comparative biology and taxonomic classification.</title>
        <authorList>
            <person name="Goeker M."/>
        </authorList>
    </citation>
    <scope>NUCLEOTIDE SEQUENCE [LARGE SCALE GENOMIC DNA]</scope>
    <source>
        <strain evidence="15 16">DSM 100048</strain>
    </source>
</reference>
<keyword evidence="4 13" id="KW-0813">Transport</keyword>
<keyword evidence="11 13" id="KW-1006">Bacterial flagellum protein export</keyword>
<keyword evidence="9 13" id="KW-1133">Transmembrane helix</keyword>
<dbReference type="InterPro" id="IPR006136">
    <property type="entry name" value="FlhB"/>
</dbReference>
<dbReference type="Gene3D" id="3.40.1690.10">
    <property type="entry name" value="secretion proteins EscU"/>
    <property type="match status" value="1"/>
</dbReference>
<keyword evidence="15" id="KW-0966">Cell projection</keyword>
<dbReference type="GO" id="GO:0044780">
    <property type="term" value="P:bacterial-type flagellum assembly"/>
    <property type="evidence" value="ECO:0007669"/>
    <property type="project" value="InterPro"/>
</dbReference>
<evidence type="ECO:0000256" key="8">
    <source>
        <dbReference type="ARBA" id="ARBA00022927"/>
    </source>
</evidence>
<dbReference type="EMBL" id="SMBX01000003">
    <property type="protein sequence ID" value="TCV00798.1"/>
    <property type="molecule type" value="Genomic_DNA"/>
</dbReference>
<feature type="region of interest" description="Disordered" evidence="14">
    <location>
        <begin position="1"/>
        <end position="24"/>
    </location>
</feature>
<comment type="caution">
    <text evidence="15">The sequence shown here is derived from an EMBL/GenBank/DDBJ whole genome shotgun (WGS) entry which is preliminary data.</text>
</comment>
<evidence type="ECO:0000313" key="15">
    <source>
        <dbReference type="EMBL" id="TCV00798.1"/>
    </source>
</evidence>
<dbReference type="PRINTS" id="PR00950">
    <property type="entry name" value="TYPE3IMSPROT"/>
</dbReference>
<comment type="function">
    <text evidence="12 13">Required for formation of the rod structure in the basal body of the flagellar apparatus. Together with FliI and FliH, may constitute the export apparatus of flagellin.</text>
</comment>
<feature type="transmembrane region" description="Helical" evidence="13">
    <location>
        <begin position="36"/>
        <end position="54"/>
    </location>
</feature>
<comment type="subcellular location">
    <subcellularLocation>
        <location evidence="1">Cell membrane</location>
        <topology evidence="1">Multi-pass membrane protein</topology>
    </subcellularLocation>
</comment>
<dbReference type="Pfam" id="PF01312">
    <property type="entry name" value="Bac_export_2"/>
    <property type="match status" value="1"/>
</dbReference>
<proteinExistence type="inferred from homology"/>
<accession>A0A4R3VB53</accession>
<keyword evidence="15" id="KW-0969">Cilium</keyword>
<evidence type="ECO:0000256" key="4">
    <source>
        <dbReference type="ARBA" id="ARBA00022448"/>
    </source>
</evidence>
<sequence length="380" mass="41259">MAEDSDLEKTEPASPRRLEKAREEGQVVRSRELNTFLLLAAGVAGLWFTGAHLYRELSGVLHSGLWFDPRAATDTSVMLAVAASSAFQALLALLPLFVLLAVTAVLASVLLGGFLLSAKALEPKFERMNVLKGLKRMVSAQTLVELIKTLAKAALIGSIGASVIWHYHDRMIALMHATASEALTSGMELVALCCGLIVASLLLVVLIDAPWQLFSHFKKLRMSRQDVKQEHKESEGDPHVKGRIRQQQRAMARRRMMAEVPKADVVVTNPTHYAVALSYAEGGTGAPRVVAKGTNLIAATIRRLAEENRVPVLHAPPLARALHAHVELGREIPVELYSAVARVLAWVYQLKRWETGVGSAPDAPGDLPVPAGFDPLQAKP</sequence>
<dbReference type="FunFam" id="3.40.1690.10:FF:000001">
    <property type="entry name" value="Flagellar biosynthetic protein FlhB"/>
    <property type="match status" value="1"/>
</dbReference>
<dbReference type="InterPro" id="IPR006135">
    <property type="entry name" value="T3SS_substrate_exporter"/>
</dbReference>
<feature type="transmembrane region" description="Helical" evidence="13">
    <location>
        <begin position="100"/>
        <end position="121"/>
    </location>
</feature>
<keyword evidence="10 13" id="KW-0472">Membrane</keyword>
<dbReference type="PANTHER" id="PTHR30531:SF12">
    <property type="entry name" value="FLAGELLAR BIOSYNTHETIC PROTEIN FLHB"/>
    <property type="match status" value="1"/>
</dbReference>
<evidence type="ECO:0000256" key="1">
    <source>
        <dbReference type="ARBA" id="ARBA00004651"/>
    </source>
</evidence>
<keyword evidence="7 13" id="KW-1005">Bacterial flagellum biogenesis</keyword>
<evidence type="ECO:0000256" key="14">
    <source>
        <dbReference type="SAM" id="MobiDB-lite"/>
    </source>
</evidence>
<dbReference type="OrthoDB" id="9807950at2"/>
<keyword evidence="6 13" id="KW-0812">Transmembrane</keyword>
<keyword evidence="16" id="KW-1185">Reference proteome</keyword>
<keyword evidence="5 13" id="KW-1003">Cell membrane</keyword>
<dbReference type="Proteomes" id="UP000294692">
    <property type="component" value="Unassembled WGS sequence"/>
</dbReference>
<evidence type="ECO:0000313" key="16">
    <source>
        <dbReference type="Proteomes" id="UP000294692"/>
    </source>
</evidence>
<feature type="transmembrane region" description="Helical" evidence="13">
    <location>
        <begin position="75"/>
        <end position="94"/>
    </location>
</feature>
<evidence type="ECO:0000256" key="10">
    <source>
        <dbReference type="ARBA" id="ARBA00023136"/>
    </source>
</evidence>
<evidence type="ECO:0000256" key="12">
    <source>
        <dbReference type="ARBA" id="ARBA00025078"/>
    </source>
</evidence>
<dbReference type="GO" id="GO:0005886">
    <property type="term" value="C:plasma membrane"/>
    <property type="evidence" value="ECO:0007669"/>
    <property type="project" value="UniProtKB-SubCell"/>
</dbReference>
<dbReference type="RefSeq" id="WP_132475781.1">
    <property type="nucleotide sequence ID" value="NZ_JBEBWM010000094.1"/>
</dbReference>
<feature type="compositionally biased region" description="Basic and acidic residues" evidence="14">
    <location>
        <begin position="7"/>
        <end position="24"/>
    </location>
</feature>
<dbReference type="InterPro" id="IPR029025">
    <property type="entry name" value="T3SS_substrate_exporter_C"/>
</dbReference>
<evidence type="ECO:0000256" key="13">
    <source>
        <dbReference type="RuleBase" id="RU364091"/>
    </source>
</evidence>
<feature type="transmembrane region" description="Helical" evidence="13">
    <location>
        <begin position="189"/>
        <end position="214"/>
    </location>
</feature>
<keyword evidence="8 13" id="KW-0653">Protein transport</keyword>
<comment type="similarity">
    <text evidence="2 13">Belongs to the type III secretion exporter family.</text>
</comment>
<feature type="region of interest" description="Disordered" evidence="14">
    <location>
        <begin position="359"/>
        <end position="380"/>
    </location>
</feature>
<name>A0A4R3VB53_9BURK</name>
<dbReference type="SUPFAM" id="SSF160544">
    <property type="entry name" value="EscU C-terminal domain-like"/>
    <property type="match status" value="1"/>
</dbReference>
<gene>
    <name evidence="13" type="primary">flhB</name>
    <name evidence="15" type="ORF">EV686_103382</name>
</gene>
<dbReference type="Gene3D" id="6.10.250.2080">
    <property type="match status" value="1"/>
</dbReference>
<dbReference type="PANTHER" id="PTHR30531">
    <property type="entry name" value="FLAGELLAR BIOSYNTHETIC PROTEIN FLHB"/>
    <property type="match status" value="1"/>
</dbReference>
<keyword evidence="15" id="KW-0282">Flagellum</keyword>
<evidence type="ECO:0000256" key="5">
    <source>
        <dbReference type="ARBA" id="ARBA00022475"/>
    </source>
</evidence>
<evidence type="ECO:0000256" key="6">
    <source>
        <dbReference type="ARBA" id="ARBA00022692"/>
    </source>
</evidence>
<evidence type="ECO:0000256" key="2">
    <source>
        <dbReference type="ARBA" id="ARBA00010690"/>
    </source>
</evidence>
<organism evidence="15 16">
    <name type="scientific">Paracandidimonas soli</name>
    <dbReference type="NCBI Taxonomy" id="1917182"/>
    <lineage>
        <taxon>Bacteria</taxon>
        <taxon>Pseudomonadati</taxon>
        <taxon>Pseudomonadota</taxon>
        <taxon>Betaproteobacteria</taxon>
        <taxon>Burkholderiales</taxon>
        <taxon>Alcaligenaceae</taxon>
        <taxon>Paracandidimonas</taxon>
    </lineage>
</organism>
<dbReference type="AlphaFoldDB" id="A0A4R3VB53"/>
<evidence type="ECO:0000256" key="3">
    <source>
        <dbReference type="ARBA" id="ARBA00021622"/>
    </source>
</evidence>
<feature type="transmembrane region" description="Helical" evidence="13">
    <location>
        <begin position="142"/>
        <end position="165"/>
    </location>
</feature>
<protein>
    <recommendedName>
        <fullName evidence="3 13">Flagellar biosynthetic protein FlhB</fullName>
    </recommendedName>
</protein>